<dbReference type="Gene3D" id="1.10.220.150">
    <property type="entry name" value="Arf GTPase activating protein"/>
    <property type="match status" value="1"/>
</dbReference>
<reference evidence="7" key="1">
    <citation type="submission" date="2021-01" db="EMBL/GenBank/DDBJ databases">
        <authorList>
            <person name="Corre E."/>
            <person name="Pelletier E."/>
            <person name="Niang G."/>
            <person name="Scheremetjew M."/>
            <person name="Finn R."/>
            <person name="Kale V."/>
            <person name="Holt S."/>
            <person name="Cochrane G."/>
            <person name="Meng A."/>
            <person name="Brown T."/>
            <person name="Cohen L."/>
        </authorList>
    </citation>
    <scope>NUCLEOTIDE SEQUENCE</scope>
    <source>
        <strain evidence="7">CCMP127</strain>
    </source>
</reference>
<dbReference type="InterPro" id="IPR037278">
    <property type="entry name" value="ARFGAP/RecO"/>
</dbReference>
<dbReference type="PANTHER" id="PTHR46395">
    <property type="entry name" value="ADP-RIBOSYLATION FACTOR GTPASE-ACTIVATING PROTEIN 1"/>
    <property type="match status" value="1"/>
</dbReference>
<dbReference type="InterPro" id="IPR001164">
    <property type="entry name" value="ArfGAP_dom"/>
</dbReference>
<evidence type="ECO:0000256" key="4">
    <source>
        <dbReference type="ARBA" id="ARBA00022833"/>
    </source>
</evidence>
<evidence type="ECO:0000259" key="6">
    <source>
        <dbReference type="PROSITE" id="PS50115"/>
    </source>
</evidence>
<dbReference type="GO" id="GO:0000139">
    <property type="term" value="C:Golgi membrane"/>
    <property type="evidence" value="ECO:0007669"/>
    <property type="project" value="TreeGrafter"/>
</dbReference>
<keyword evidence="1" id="KW-0343">GTPase activation</keyword>
<dbReference type="InterPro" id="IPR038508">
    <property type="entry name" value="ArfGAP_dom_sf"/>
</dbReference>
<sequence length="200" mass="22471">MAPAAMLHDDNGEIGVPLIDMASNEIEQMRASKDSPAFHAFPPACLDLLKTMDGNFRCVDCGDRNPQWAAVSYGALLCLQCSGHHRSLGVHVSCVRSLTMDAWAPKHVLQMLEGGNDQLRGFFTRHHLSEEALTENPKKTTNMSPTNVTQLRYRTKAALFYRQQLDLHAERVLAAGPYQGRELSRRLRNKPRVRRTSDTE</sequence>
<dbReference type="Pfam" id="PF01412">
    <property type="entry name" value="ArfGap"/>
    <property type="match status" value="1"/>
</dbReference>
<dbReference type="SUPFAM" id="SSF57863">
    <property type="entry name" value="ArfGap/RecO-like zinc finger"/>
    <property type="match status" value="1"/>
</dbReference>
<keyword evidence="4" id="KW-0862">Zinc</keyword>
<dbReference type="GO" id="GO:0032012">
    <property type="term" value="P:regulation of ARF protein signal transduction"/>
    <property type="evidence" value="ECO:0007669"/>
    <property type="project" value="TreeGrafter"/>
</dbReference>
<organism evidence="7">
    <name type="scientific">Amphora coffeiformis</name>
    <dbReference type="NCBI Taxonomy" id="265554"/>
    <lineage>
        <taxon>Eukaryota</taxon>
        <taxon>Sar</taxon>
        <taxon>Stramenopiles</taxon>
        <taxon>Ochrophyta</taxon>
        <taxon>Bacillariophyta</taxon>
        <taxon>Bacillariophyceae</taxon>
        <taxon>Bacillariophycidae</taxon>
        <taxon>Thalassiophysales</taxon>
        <taxon>Catenulaceae</taxon>
        <taxon>Amphora</taxon>
    </lineage>
</organism>
<evidence type="ECO:0000256" key="2">
    <source>
        <dbReference type="ARBA" id="ARBA00022723"/>
    </source>
</evidence>
<dbReference type="PROSITE" id="PS50115">
    <property type="entry name" value="ARFGAP"/>
    <property type="match status" value="1"/>
</dbReference>
<dbReference type="CDD" id="cd08830">
    <property type="entry name" value="ArfGap_ArfGap1"/>
    <property type="match status" value="1"/>
</dbReference>
<dbReference type="SMART" id="SM00105">
    <property type="entry name" value="ArfGap"/>
    <property type="match status" value="1"/>
</dbReference>
<feature type="domain" description="Arf-GAP" evidence="6">
    <location>
        <begin position="43"/>
        <end position="167"/>
    </location>
</feature>
<accession>A0A7S3KZ13</accession>
<protein>
    <recommendedName>
        <fullName evidence="6">Arf-GAP domain-containing protein</fullName>
    </recommendedName>
</protein>
<name>A0A7S3KZ13_9STRA</name>
<evidence type="ECO:0000256" key="5">
    <source>
        <dbReference type="PROSITE-ProRule" id="PRU00288"/>
    </source>
</evidence>
<evidence type="ECO:0000256" key="3">
    <source>
        <dbReference type="ARBA" id="ARBA00022771"/>
    </source>
</evidence>
<dbReference type="PANTHER" id="PTHR46395:SF1">
    <property type="entry name" value="ADP-RIBOSYLATION FACTOR GTPASE-ACTIVATING PROTEIN 1"/>
    <property type="match status" value="1"/>
</dbReference>
<evidence type="ECO:0000313" key="7">
    <source>
        <dbReference type="EMBL" id="CAE0404260.1"/>
    </source>
</evidence>
<keyword evidence="3 5" id="KW-0863">Zinc-finger</keyword>
<gene>
    <name evidence="7" type="ORF">ACOF00016_LOCUS2413</name>
</gene>
<proteinExistence type="predicted"/>
<dbReference type="EMBL" id="HBIM01002755">
    <property type="protein sequence ID" value="CAE0404260.1"/>
    <property type="molecule type" value="Transcribed_RNA"/>
</dbReference>
<dbReference type="GO" id="GO:0005096">
    <property type="term" value="F:GTPase activator activity"/>
    <property type="evidence" value="ECO:0007669"/>
    <property type="project" value="UniProtKB-KW"/>
</dbReference>
<keyword evidence="2" id="KW-0479">Metal-binding</keyword>
<evidence type="ECO:0000256" key="1">
    <source>
        <dbReference type="ARBA" id="ARBA00022468"/>
    </source>
</evidence>
<dbReference type="GO" id="GO:0008270">
    <property type="term" value="F:zinc ion binding"/>
    <property type="evidence" value="ECO:0007669"/>
    <property type="project" value="UniProtKB-KW"/>
</dbReference>
<dbReference type="GO" id="GO:0030100">
    <property type="term" value="P:regulation of endocytosis"/>
    <property type="evidence" value="ECO:0007669"/>
    <property type="project" value="TreeGrafter"/>
</dbReference>
<dbReference type="AlphaFoldDB" id="A0A7S3KZ13"/>
<dbReference type="PRINTS" id="PR00405">
    <property type="entry name" value="REVINTRACTNG"/>
</dbReference>